<evidence type="ECO:0000256" key="1">
    <source>
        <dbReference type="SAM" id="Phobius"/>
    </source>
</evidence>
<dbReference type="Proteomes" id="UP000260812">
    <property type="component" value="Unassembled WGS sequence"/>
</dbReference>
<keyword evidence="1" id="KW-0812">Transmembrane</keyword>
<feature type="transmembrane region" description="Helical" evidence="1">
    <location>
        <begin position="66"/>
        <end position="86"/>
    </location>
</feature>
<feature type="transmembrane region" description="Helical" evidence="1">
    <location>
        <begin position="9"/>
        <end position="26"/>
    </location>
</feature>
<dbReference type="InterPro" id="IPR049500">
    <property type="entry name" value="Peptidase_M50B-like"/>
</dbReference>
<gene>
    <name evidence="3" type="ORF">DWY69_00995</name>
    <name evidence="2" type="ORF">DXC51_07385</name>
</gene>
<dbReference type="EMBL" id="QVLV01000004">
    <property type="protein sequence ID" value="RGE62422.1"/>
    <property type="molecule type" value="Genomic_DNA"/>
</dbReference>
<sequence length="180" mass="19914">MIKNRKARILVYVLVSACIVVPLYILCHEVGHAAVAYFCGADTIHISITGAYMNSSGGSYNRVTSAMLNIAGMLFPAVISIIYLLLYKREKGSLFYRLFSFLLVAAFSMPAAAWILVPVLYMLGKAPVGDDVTKFLDVTGMNPVILILFAGGLLAVSIFLAWRKGIIRNYWEELRKVEQV</sequence>
<feature type="transmembrane region" description="Helical" evidence="1">
    <location>
        <begin position="98"/>
        <end position="123"/>
    </location>
</feature>
<comment type="caution">
    <text evidence="3">The sequence shown here is derived from an EMBL/GenBank/DDBJ whole genome shotgun (WGS) entry which is preliminary data.</text>
</comment>
<name>A0A3E3J5H8_9FIRM</name>
<keyword evidence="1" id="KW-1133">Transmembrane helix</keyword>
<dbReference type="AlphaFoldDB" id="A0A3E3J5H8"/>
<accession>A0A3E3J5H8</accession>
<evidence type="ECO:0000313" key="2">
    <source>
        <dbReference type="EMBL" id="RGE62422.1"/>
    </source>
</evidence>
<feature type="transmembrane region" description="Helical" evidence="1">
    <location>
        <begin position="143"/>
        <end position="162"/>
    </location>
</feature>
<organism evidence="3 5">
    <name type="scientific">Eisenbergiella massiliensis</name>
    <dbReference type="NCBI Taxonomy" id="1720294"/>
    <lineage>
        <taxon>Bacteria</taxon>
        <taxon>Bacillati</taxon>
        <taxon>Bacillota</taxon>
        <taxon>Clostridia</taxon>
        <taxon>Lachnospirales</taxon>
        <taxon>Lachnospiraceae</taxon>
        <taxon>Eisenbergiella</taxon>
    </lineage>
</organism>
<dbReference type="GeneID" id="97986707"/>
<evidence type="ECO:0000313" key="4">
    <source>
        <dbReference type="Proteomes" id="UP000260812"/>
    </source>
</evidence>
<dbReference type="Pfam" id="PF13398">
    <property type="entry name" value="Peptidase_M50B"/>
    <property type="match status" value="1"/>
</dbReference>
<dbReference type="OrthoDB" id="2083842at2"/>
<dbReference type="RefSeq" id="WP_117530467.1">
    <property type="nucleotide sequence ID" value="NZ_JBKUNB010000018.1"/>
</dbReference>
<keyword evidence="4" id="KW-1185">Reference proteome</keyword>
<evidence type="ECO:0008006" key="6">
    <source>
        <dbReference type="Google" id="ProtNLM"/>
    </source>
</evidence>
<dbReference type="Proteomes" id="UP000261166">
    <property type="component" value="Unassembled WGS sequence"/>
</dbReference>
<protein>
    <recommendedName>
        <fullName evidence="6">Peptidase M50 domain-containing protein</fullName>
    </recommendedName>
</protein>
<reference evidence="3 5" key="1">
    <citation type="submission" date="2018-08" db="EMBL/GenBank/DDBJ databases">
        <title>A genome reference for cultivated species of the human gut microbiota.</title>
        <authorList>
            <person name="Zou Y."/>
            <person name="Xue W."/>
            <person name="Luo G."/>
        </authorList>
    </citation>
    <scope>NUCLEOTIDE SEQUENCE [LARGE SCALE GENOMIC DNA]</scope>
    <source>
        <strain evidence="3 5">AF26-4BH</strain>
        <strain evidence="2">TF05-5AC</strain>
    </source>
</reference>
<evidence type="ECO:0000313" key="5">
    <source>
        <dbReference type="Proteomes" id="UP000261166"/>
    </source>
</evidence>
<keyword evidence="1" id="KW-0472">Membrane</keyword>
<dbReference type="EMBL" id="QVLU01000001">
    <property type="protein sequence ID" value="RGE74574.1"/>
    <property type="molecule type" value="Genomic_DNA"/>
</dbReference>
<proteinExistence type="predicted"/>
<evidence type="ECO:0000313" key="3">
    <source>
        <dbReference type="EMBL" id="RGE74574.1"/>
    </source>
</evidence>